<gene>
    <name evidence="10" type="ORF">NCTC10742_00423</name>
</gene>
<dbReference type="GO" id="GO:0004519">
    <property type="term" value="F:endonuclease activity"/>
    <property type="evidence" value="ECO:0007669"/>
    <property type="project" value="UniProtKB-KW"/>
</dbReference>
<dbReference type="InterPro" id="IPR036691">
    <property type="entry name" value="Endo/exonu/phosph_ase_sf"/>
</dbReference>
<keyword evidence="7" id="KW-0460">Magnesium</keyword>
<accession>A0A378SF39</accession>
<evidence type="ECO:0000256" key="2">
    <source>
        <dbReference type="ARBA" id="ARBA00001946"/>
    </source>
</evidence>
<protein>
    <submittedName>
        <fullName evidence="10">Endonuclease/exonuclease/phosphatase</fullName>
    </submittedName>
</protein>
<evidence type="ECO:0000256" key="7">
    <source>
        <dbReference type="ARBA" id="ARBA00022842"/>
    </source>
</evidence>
<dbReference type="Pfam" id="PF03372">
    <property type="entry name" value="Exo_endo_phos"/>
    <property type="match status" value="1"/>
</dbReference>
<reference evidence="10 11" key="1">
    <citation type="submission" date="2018-06" db="EMBL/GenBank/DDBJ databases">
        <authorList>
            <consortium name="Pathogen Informatics"/>
            <person name="Doyle S."/>
        </authorList>
    </citation>
    <scope>NUCLEOTIDE SEQUENCE [LARGE SCALE GENOMIC DNA]</scope>
    <source>
        <strain evidence="10 11">NCTC10742</strain>
    </source>
</reference>
<evidence type="ECO:0000256" key="1">
    <source>
        <dbReference type="ARBA" id="ARBA00001936"/>
    </source>
</evidence>
<dbReference type="PANTHER" id="PTHR15822">
    <property type="entry name" value="TRAF AND TNF RECEPTOR-ASSOCIATED PROTEIN"/>
    <property type="match status" value="1"/>
</dbReference>
<keyword evidence="8" id="KW-0234">DNA repair</keyword>
<sequence length="287" mass="32649">MLGKQRWNIWPRRRRIPLRCHDAGAARWVTAPRRRDDIVCPVLTVSTFNIWFDAYFADERYRALADLLAAHPADVMVFQEVTDRALDVLLAQPWIRRDYAAAAVTGRRVGNYGMLLLSRIPLSQVTYTRLPTAAHRGFLTAVLISGGTETVLCSVHLDSGKRNSALRARQFREIDAEFAHADDVVLLGDFNMRDDENSRITAPWCDVWPALRAPEPGFTEDTSINHMRFDATGKERFVRFDRVLVKGEQWRPDSVELIGTEPISPAHPRVFPSDHFGLRCVLVRNTG</sequence>
<keyword evidence="10" id="KW-0269">Exonuclease</keyword>
<dbReference type="InterPro" id="IPR051547">
    <property type="entry name" value="TDP2-like"/>
</dbReference>
<dbReference type="GO" id="GO:0046872">
    <property type="term" value="F:metal ion binding"/>
    <property type="evidence" value="ECO:0007669"/>
    <property type="project" value="UniProtKB-KW"/>
</dbReference>
<evidence type="ECO:0000313" key="10">
    <source>
        <dbReference type="EMBL" id="STZ41221.1"/>
    </source>
</evidence>
<feature type="domain" description="Endonuclease/exonuclease/phosphatase" evidence="9">
    <location>
        <begin position="47"/>
        <end position="275"/>
    </location>
</feature>
<evidence type="ECO:0000256" key="5">
    <source>
        <dbReference type="ARBA" id="ARBA00022763"/>
    </source>
</evidence>
<comment type="cofactor">
    <cofactor evidence="1">
        <name>Mn(2+)</name>
        <dbReference type="ChEBI" id="CHEBI:29035"/>
    </cofactor>
</comment>
<dbReference type="GO" id="GO:0005737">
    <property type="term" value="C:cytoplasm"/>
    <property type="evidence" value="ECO:0007669"/>
    <property type="project" value="TreeGrafter"/>
</dbReference>
<dbReference type="CDD" id="cd09080">
    <property type="entry name" value="TDP2"/>
    <property type="match status" value="1"/>
</dbReference>
<keyword evidence="5" id="KW-0227">DNA damage</keyword>
<dbReference type="AlphaFoldDB" id="A0A378SF39"/>
<dbReference type="GO" id="GO:0004527">
    <property type="term" value="F:exonuclease activity"/>
    <property type="evidence" value="ECO:0007669"/>
    <property type="project" value="UniProtKB-KW"/>
</dbReference>
<dbReference type="Proteomes" id="UP000254291">
    <property type="component" value="Unassembled WGS sequence"/>
</dbReference>
<dbReference type="PANTHER" id="PTHR15822:SF4">
    <property type="entry name" value="TYROSYL-DNA PHOSPHODIESTERASE 2"/>
    <property type="match status" value="1"/>
</dbReference>
<dbReference type="GO" id="GO:0003697">
    <property type="term" value="F:single-stranded DNA binding"/>
    <property type="evidence" value="ECO:0007669"/>
    <property type="project" value="TreeGrafter"/>
</dbReference>
<dbReference type="EMBL" id="UGQM01000001">
    <property type="protein sequence ID" value="STZ41221.1"/>
    <property type="molecule type" value="Genomic_DNA"/>
</dbReference>
<keyword evidence="10" id="KW-0255">Endonuclease</keyword>
<keyword evidence="3" id="KW-0540">Nuclease</keyword>
<comment type="cofactor">
    <cofactor evidence="2">
        <name>Mg(2+)</name>
        <dbReference type="ChEBI" id="CHEBI:18420"/>
    </cofactor>
</comment>
<keyword evidence="6" id="KW-0378">Hydrolase</keyword>
<evidence type="ECO:0000256" key="8">
    <source>
        <dbReference type="ARBA" id="ARBA00023204"/>
    </source>
</evidence>
<evidence type="ECO:0000256" key="4">
    <source>
        <dbReference type="ARBA" id="ARBA00022723"/>
    </source>
</evidence>
<dbReference type="Gene3D" id="3.60.10.10">
    <property type="entry name" value="Endonuclease/exonuclease/phosphatase"/>
    <property type="match status" value="1"/>
</dbReference>
<dbReference type="GO" id="GO:0070260">
    <property type="term" value="F:5'-tyrosyl-DNA phosphodiesterase activity"/>
    <property type="evidence" value="ECO:0007669"/>
    <property type="project" value="TreeGrafter"/>
</dbReference>
<dbReference type="SUPFAM" id="SSF56219">
    <property type="entry name" value="DNase I-like"/>
    <property type="match status" value="1"/>
</dbReference>
<evidence type="ECO:0000259" key="9">
    <source>
        <dbReference type="Pfam" id="PF03372"/>
    </source>
</evidence>
<dbReference type="GO" id="GO:0006302">
    <property type="term" value="P:double-strand break repair"/>
    <property type="evidence" value="ECO:0007669"/>
    <property type="project" value="TreeGrafter"/>
</dbReference>
<evidence type="ECO:0000256" key="3">
    <source>
        <dbReference type="ARBA" id="ARBA00022722"/>
    </source>
</evidence>
<dbReference type="RefSeq" id="WP_235660305.1">
    <property type="nucleotide sequence ID" value="NZ_JACKST010000032.1"/>
</dbReference>
<proteinExistence type="predicted"/>
<evidence type="ECO:0000256" key="6">
    <source>
        <dbReference type="ARBA" id="ARBA00022801"/>
    </source>
</evidence>
<evidence type="ECO:0000313" key="11">
    <source>
        <dbReference type="Proteomes" id="UP000254291"/>
    </source>
</evidence>
<name>A0A378SF39_9MYCO</name>
<organism evidence="10 11">
    <name type="scientific">Mycolicibacterium gilvum</name>
    <dbReference type="NCBI Taxonomy" id="1804"/>
    <lineage>
        <taxon>Bacteria</taxon>
        <taxon>Bacillati</taxon>
        <taxon>Actinomycetota</taxon>
        <taxon>Actinomycetes</taxon>
        <taxon>Mycobacteriales</taxon>
        <taxon>Mycobacteriaceae</taxon>
        <taxon>Mycolicibacterium</taxon>
    </lineage>
</organism>
<keyword evidence="4" id="KW-0479">Metal-binding</keyword>
<dbReference type="InterPro" id="IPR005135">
    <property type="entry name" value="Endo/exonuclease/phosphatase"/>
</dbReference>